<dbReference type="InterPro" id="IPR001647">
    <property type="entry name" value="HTH_TetR"/>
</dbReference>
<keyword evidence="7" id="KW-1185">Reference proteome</keyword>
<dbReference type="InterPro" id="IPR036271">
    <property type="entry name" value="Tet_transcr_reg_TetR-rel_C_sf"/>
</dbReference>
<proteinExistence type="predicted"/>
<sequence length="193" mass="20531">MRADARDNRERVLRTAKAVFTEYGAEASLNKIAQRAGVGAGTLYRHFPTFEALLVAIISDDVEALCAEGRDLLTHPSPDEALQAWLRAVAVHATAMRGLVATQMAGQPTPEAGAGLAACHDAIRATGSALLTRAERAGTAPGGIDIGDLLKLVNAAAWASEQTPEDDDLLDRLLILINSNLRRRSEEGAVRPE</sequence>
<organism evidence="6 7">
    <name type="scientific">Actinoallomurus oryzae</name>
    <dbReference type="NCBI Taxonomy" id="502180"/>
    <lineage>
        <taxon>Bacteria</taxon>
        <taxon>Bacillati</taxon>
        <taxon>Actinomycetota</taxon>
        <taxon>Actinomycetes</taxon>
        <taxon>Streptosporangiales</taxon>
        <taxon>Thermomonosporaceae</taxon>
        <taxon>Actinoallomurus</taxon>
    </lineage>
</organism>
<dbReference type="PROSITE" id="PS50977">
    <property type="entry name" value="HTH_TETR_2"/>
    <property type="match status" value="1"/>
</dbReference>
<evidence type="ECO:0000256" key="3">
    <source>
        <dbReference type="ARBA" id="ARBA00023163"/>
    </source>
</evidence>
<keyword evidence="1" id="KW-0805">Transcription regulation</keyword>
<evidence type="ECO:0000313" key="7">
    <source>
        <dbReference type="Proteomes" id="UP001500503"/>
    </source>
</evidence>
<keyword evidence="3" id="KW-0804">Transcription</keyword>
<comment type="caution">
    <text evidence="6">The sequence shown here is derived from an EMBL/GenBank/DDBJ whole genome shotgun (WGS) entry which is preliminary data.</text>
</comment>
<reference evidence="7" key="1">
    <citation type="journal article" date="2019" name="Int. J. Syst. Evol. Microbiol.">
        <title>The Global Catalogue of Microorganisms (GCM) 10K type strain sequencing project: providing services to taxonomists for standard genome sequencing and annotation.</title>
        <authorList>
            <consortium name="The Broad Institute Genomics Platform"/>
            <consortium name="The Broad Institute Genome Sequencing Center for Infectious Disease"/>
            <person name="Wu L."/>
            <person name="Ma J."/>
        </authorList>
    </citation>
    <scope>NUCLEOTIDE SEQUENCE [LARGE SCALE GENOMIC DNA]</scope>
    <source>
        <strain evidence="7">JCM 17933</strain>
    </source>
</reference>
<feature type="domain" description="HTH tetR-type" evidence="5">
    <location>
        <begin position="6"/>
        <end position="65"/>
    </location>
</feature>
<evidence type="ECO:0000259" key="5">
    <source>
        <dbReference type="PROSITE" id="PS50977"/>
    </source>
</evidence>
<dbReference type="Pfam" id="PF00440">
    <property type="entry name" value="TetR_N"/>
    <property type="match status" value="1"/>
</dbReference>
<dbReference type="PANTHER" id="PTHR30055">
    <property type="entry name" value="HTH-TYPE TRANSCRIPTIONAL REGULATOR RUTR"/>
    <property type="match status" value="1"/>
</dbReference>
<dbReference type="Proteomes" id="UP001500503">
    <property type="component" value="Unassembled WGS sequence"/>
</dbReference>
<dbReference type="InterPro" id="IPR009057">
    <property type="entry name" value="Homeodomain-like_sf"/>
</dbReference>
<dbReference type="PANTHER" id="PTHR30055:SF234">
    <property type="entry name" value="HTH-TYPE TRANSCRIPTIONAL REGULATOR BETI"/>
    <property type="match status" value="1"/>
</dbReference>
<keyword evidence="2 4" id="KW-0238">DNA-binding</keyword>
<evidence type="ECO:0000256" key="2">
    <source>
        <dbReference type="ARBA" id="ARBA00023125"/>
    </source>
</evidence>
<dbReference type="SUPFAM" id="SSF48498">
    <property type="entry name" value="Tetracyclin repressor-like, C-terminal domain"/>
    <property type="match status" value="1"/>
</dbReference>
<dbReference type="Pfam" id="PF21597">
    <property type="entry name" value="TetR_C_43"/>
    <property type="match status" value="1"/>
</dbReference>
<feature type="DNA-binding region" description="H-T-H motif" evidence="4">
    <location>
        <begin position="28"/>
        <end position="47"/>
    </location>
</feature>
<dbReference type="Gene3D" id="1.10.357.10">
    <property type="entry name" value="Tetracycline Repressor, domain 2"/>
    <property type="match status" value="1"/>
</dbReference>
<dbReference type="SUPFAM" id="SSF46689">
    <property type="entry name" value="Homeodomain-like"/>
    <property type="match status" value="1"/>
</dbReference>
<protein>
    <submittedName>
        <fullName evidence="6">TetR/AcrR family transcriptional regulator</fullName>
    </submittedName>
</protein>
<dbReference type="PRINTS" id="PR00455">
    <property type="entry name" value="HTHTETR"/>
</dbReference>
<evidence type="ECO:0000256" key="1">
    <source>
        <dbReference type="ARBA" id="ARBA00023015"/>
    </source>
</evidence>
<accession>A0ABP8PGI7</accession>
<dbReference type="InterPro" id="IPR049445">
    <property type="entry name" value="TetR_SbtR-like_C"/>
</dbReference>
<evidence type="ECO:0000256" key="4">
    <source>
        <dbReference type="PROSITE-ProRule" id="PRU00335"/>
    </source>
</evidence>
<name>A0ABP8PGI7_9ACTN</name>
<evidence type="ECO:0000313" key="6">
    <source>
        <dbReference type="EMBL" id="GAA4485751.1"/>
    </source>
</evidence>
<dbReference type="EMBL" id="BAABHF010000010">
    <property type="protein sequence ID" value="GAA4485751.1"/>
    <property type="molecule type" value="Genomic_DNA"/>
</dbReference>
<dbReference type="InterPro" id="IPR050109">
    <property type="entry name" value="HTH-type_TetR-like_transc_reg"/>
</dbReference>
<gene>
    <name evidence="6" type="ORF">GCM10023191_010810</name>
</gene>